<dbReference type="OrthoDB" id="85226at2"/>
<evidence type="ECO:0000259" key="6">
    <source>
        <dbReference type="Pfam" id="PF25989"/>
    </source>
</evidence>
<evidence type="ECO:0000313" key="8">
    <source>
        <dbReference type="EMBL" id="KRG13058.1"/>
    </source>
</evidence>
<feature type="domain" description="YknX-like C-terminal permuted SH3-like" evidence="6">
    <location>
        <begin position="364"/>
        <end position="415"/>
    </location>
</feature>
<dbReference type="PATRIC" id="fig|217031.4.peg.3128"/>
<dbReference type="Pfam" id="PF25989">
    <property type="entry name" value="YknX_C"/>
    <property type="match status" value="1"/>
</dbReference>
<evidence type="ECO:0000313" key="10">
    <source>
        <dbReference type="Proteomes" id="UP000053881"/>
    </source>
</evidence>
<keyword evidence="4" id="KW-1133">Transmembrane helix</keyword>
<evidence type="ECO:0000256" key="1">
    <source>
        <dbReference type="ARBA" id="ARBA00004196"/>
    </source>
</evidence>
<dbReference type="AlphaFoldDB" id="A0A0Q9Y6A8"/>
<reference evidence="9 11" key="1">
    <citation type="submission" date="2015-05" db="EMBL/GenBank/DDBJ databases">
        <title>Comparison of genome.</title>
        <authorList>
            <person name="Zheng Z."/>
            <person name="Sun M."/>
        </authorList>
    </citation>
    <scope>NUCLEOTIDE SEQUENCE [LARGE SCALE GENOMIC DNA]</scope>
    <source>
        <strain evidence="9 11">G25-74</strain>
    </source>
</reference>
<dbReference type="Gene3D" id="1.10.287.470">
    <property type="entry name" value="Helix hairpin bin"/>
    <property type="match status" value="1"/>
</dbReference>
<dbReference type="Gene3D" id="2.40.420.20">
    <property type="match status" value="1"/>
</dbReference>
<dbReference type="InterPro" id="IPR058636">
    <property type="entry name" value="Beta-barrel_YknX"/>
</dbReference>
<dbReference type="STRING" id="217031.ABB05_06125"/>
<dbReference type="InterPro" id="IPR058639">
    <property type="entry name" value="BSH_YknX-like"/>
</dbReference>
<dbReference type="InterPro" id="IPR050465">
    <property type="entry name" value="UPF0194_transport"/>
</dbReference>
<dbReference type="Proteomes" id="UP000053881">
    <property type="component" value="Unassembled WGS sequence"/>
</dbReference>
<dbReference type="Gene3D" id="2.40.30.170">
    <property type="match status" value="1"/>
</dbReference>
<keyword evidence="11" id="KW-1185">Reference proteome</keyword>
<dbReference type="Pfam" id="PF25990">
    <property type="entry name" value="Beta-barrel_YknX"/>
    <property type="match status" value="1"/>
</dbReference>
<dbReference type="Pfam" id="PF25984">
    <property type="entry name" value="BSH_YknX"/>
    <property type="match status" value="1"/>
</dbReference>
<dbReference type="GO" id="GO:0030313">
    <property type="term" value="C:cell envelope"/>
    <property type="evidence" value="ECO:0007669"/>
    <property type="project" value="UniProtKB-SubCell"/>
</dbReference>
<feature type="coiled-coil region" evidence="3">
    <location>
        <begin position="126"/>
        <end position="208"/>
    </location>
</feature>
<keyword evidence="4" id="KW-0472">Membrane</keyword>
<keyword evidence="4" id="KW-0812">Transmembrane</keyword>
<proteinExistence type="predicted"/>
<name>A0A0Q9Y6A8_9BACI</name>
<dbReference type="EMBL" id="LDJR01000028">
    <property type="protein sequence ID" value="OAK73993.1"/>
    <property type="molecule type" value="Genomic_DNA"/>
</dbReference>
<comment type="caution">
    <text evidence="8">The sequence shown here is derived from an EMBL/GenBank/DDBJ whole genome shotgun (WGS) entry which is preliminary data.</text>
</comment>
<keyword evidence="2 3" id="KW-0175">Coiled coil</keyword>
<feature type="domain" description="YknX-like beta-barrel" evidence="7">
    <location>
        <begin position="242"/>
        <end position="329"/>
    </location>
</feature>
<evidence type="ECO:0000256" key="2">
    <source>
        <dbReference type="ARBA" id="ARBA00023054"/>
    </source>
</evidence>
<evidence type="ECO:0000259" key="5">
    <source>
        <dbReference type="Pfam" id="PF25984"/>
    </source>
</evidence>
<gene>
    <name evidence="9" type="ORF">ABB05_06125</name>
    <name evidence="8" type="ORF">ACA29_09410</name>
</gene>
<dbReference type="EMBL" id="LGPB01000081">
    <property type="protein sequence ID" value="KRG13058.1"/>
    <property type="molecule type" value="Genomic_DNA"/>
</dbReference>
<dbReference type="InterPro" id="IPR058637">
    <property type="entry name" value="YknX-like_C"/>
</dbReference>
<protein>
    <submittedName>
        <fullName evidence="8">ABC transporter substrate-binding protein</fullName>
    </submittedName>
</protein>
<feature type="transmembrane region" description="Helical" evidence="4">
    <location>
        <begin position="6"/>
        <end position="26"/>
    </location>
</feature>
<dbReference type="PANTHER" id="PTHR32347:SF14">
    <property type="entry name" value="EFFLUX SYSTEM COMPONENT YKNX-RELATED"/>
    <property type="match status" value="1"/>
</dbReference>
<evidence type="ECO:0000259" key="7">
    <source>
        <dbReference type="Pfam" id="PF25990"/>
    </source>
</evidence>
<dbReference type="Proteomes" id="UP000077881">
    <property type="component" value="Unassembled WGS sequence"/>
</dbReference>
<evidence type="ECO:0000313" key="9">
    <source>
        <dbReference type="EMBL" id="OAK73993.1"/>
    </source>
</evidence>
<evidence type="ECO:0000313" key="11">
    <source>
        <dbReference type="Proteomes" id="UP000077881"/>
    </source>
</evidence>
<accession>A0A0Q9Y6A8</accession>
<evidence type="ECO:0000256" key="3">
    <source>
        <dbReference type="SAM" id="Coils"/>
    </source>
</evidence>
<dbReference type="Gene3D" id="2.40.50.100">
    <property type="match status" value="1"/>
</dbReference>
<dbReference type="PANTHER" id="PTHR32347">
    <property type="entry name" value="EFFLUX SYSTEM COMPONENT YKNX-RELATED"/>
    <property type="match status" value="1"/>
</dbReference>
<organism evidence="8 10">
    <name type="scientific">Lederbergia galactosidilytica</name>
    <dbReference type="NCBI Taxonomy" id="217031"/>
    <lineage>
        <taxon>Bacteria</taxon>
        <taxon>Bacillati</taxon>
        <taxon>Bacillota</taxon>
        <taxon>Bacilli</taxon>
        <taxon>Bacillales</taxon>
        <taxon>Bacillaceae</taxon>
        <taxon>Lederbergia</taxon>
    </lineage>
</organism>
<comment type="subcellular location">
    <subcellularLocation>
        <location evidence="1">Cell envelope</location>
    </subcellularLocation>
</comment>
<sequence>MKKKVWIWISIVVGILIILGGGAALVMNLGSKMVGGGVEEMEDMPLTVQKADEQELTESILVTGKIVPESEQKIYLEPENGEIQEFKVEENKKVKAGDPLFLYDSSKLKREFDKAVRDRDLIKKRVQIEINQMAELDKKIRNAKQQVGRKIDPEAEVMEEIVTQDDVNQLQNELVQAEMDHEATKEEIETAQEAINELDTQIKAMTVVSKIDGIVVKINENIEKTEEGASEPVVHIISSDPYKVIGTMNEFDAVKIKKDQPVIIRPKVFKEREWKGVVESVSQFPTDDGGGVEDYDMGGGGNVTTYPFKVAIKDDTSELRQGFHVSLEVKMGGGEKSLVVPHMAIIEEEAMEEGEESTGEMVEVIYVLVDGVLQRREVETGKMNDEFIEITEGVTKGELVVVSPDLELYDGMEVTSYDEVE</sequence>
<evidence type="ECO:0000256" key="4">
    <source>
        <dbReference type="SAM" id="Phobius"/>
    </source>
</evidence>
<reference evidence="8 10" key="2">
    <citation type="submission" date="2015-06" db="EMBL/GenBank/DDBJ databases">
        <title>Genome sequencing project of Bacillus galactosidilyticus PL133.</title>
        <authorList>
            <person name="Gaiero J."/>
            <person name="Nicol R."/>
            <person name="Habash M."/>
        </authorList>
    </citation>
    <scope>NUCLEOTIDE SEQUENCE [LARGE SCALE GENOMIC DNA]</scope>
    <source>
        <strain evidence="8 10">PL133</strain>
    </source>
</reference>
<dbReference type="RefSeq" id="WP_057988339.1">
    <property type="nucleotide sequence ID" value="NZ_JAGGKH010000003.1"/>
</dbReference>
<feature type="domain" description="YknX-like barrel-sandwich hybrid" evidence="5">
    <location>
        <begin position="72"/>
        <end position="236"/>
    </location>
</feature>